<dbReference type="Proteomes" id="UP000431744">
    <property type="component" value="Unassembled WGS sequence"/>
</dbReference>
<name>A0A6H9WDP6_9MICO</name>
<evidence type="ECO:0000313" key="2">
    <source>
        <dbReference type="EMBL" id="KAB1649049.1"/>
    </source>
</evidence>
<gene>
    <name evidence="2" type="ORF">F8O04_01825</name>
</gene>
<feature type="transmembrane region" description="Helical" evidence="1">
    <location>
        <begin position="48"/>
        <end position="70"/>
    </location>
</feature>
<proteinExistence type="predicted"/>
<dbReference type="EMBL" id="WBJY01000001">
    <property type="protein sequence ID" value="KAB1649049.1"/>
    <property type="molecule type" value="Genomic_DNA"/>
</dbReference>
<accession>A0A6H9WDP6</accession>
<keyword evidence="1" id="KW-0812">Transmembrane</keyword>
<dbReference type="AlphaFoldDB" id="A0A6H9WDP6"/>
<keyword evidence="3" id="KW-1185">Reference proteome</keyword>
<sequence length="121" mass="12336">MRTRTAYALSAAAAAAGIAAGLWGLSAIDPLVMRGGFTSAGPVVAPNLAPLIAIIAAVVFEIVALLVPMLRTRQRPHRVAEAAANATPLIVTESANEVTFIWGEPRSTGRGADAGYALTAA</sequence>
<protein>
    <submittedName>
        <fullName evidence="2">Uncharacterized protein</fullName>
    </submittedName>
</protein>
<reference evidence="2 3" key="1">
    <citation type="submission" date="2019-09" db="EMBL/GenBank/DDBJ databases">
        <title>Phylogeny of genus Pseudoclavibacter and closely related genus.</title>
        <authorList>
            <person name="Li Y."/>
        </authorList>
    </citation>
    <scope>NUCLEOTIDE SEQUENCE [LARGE SCALE GENOMIC DNA]</scope>
    <source>
        <strain evidence="2 3">EGI 60007</strain>
    </source>
</reference>
<comment type="caution">
    <text evidence="2">The sequence shown here is derived from an EMBL/GenBank/DDBJ whole genome shotgun (WGS) entry which is preliminary data.</text>
</comment>
<evidence type="ECO:0000313" key="3">
    <source>
        <dbReference type="Proteomes" id="UP000431744"/>
    </source>
</evidence>
<organism evidence="2 3">
    <name type="scientific">Pseudoclavibacter endophyticus</name>
    <dbReference type="NCBI Taxonomy" id="1778590"/>
    <lineage>
        <taxon>Bacteria</taxon>
        <taxon>Bacillati</taxon>
        <taxon>Actinomycetota</taxon>
        <taxon>Actinomycetes</taxon>
        <taxon>Micrococcales</taxon>
        <taxon>Microbacteriaceae</taxon>
        <taxon>Pseudoclavibacter</taxon>
    </lineage>
</organism>
<evidence type="ECO:0000256" key="1">
    <source>
        <dbReference type="SAM" id="Phobius"/>
    </source>
</evidence>
<dbReference type="RefSeq" id="WP_158027613.1">
    <property type="nucleotide sequence ID" value="NZ_BMHG01000001.1"/>
</dbReference>
<keyword evidence="1" id="KW-0472">Membrane</keyword>
<keyword evidence="1" id="KW-1133">Transmembrane helix</keyword>